<dbReference type="EMBL" id="LGRX02016332">
    <property type="protein sequence ID" value="KAK3262294.1"/>
    <property type="molecule type" value="Genomic_DNA"/>
</dbReference>
<feature type="region of interest" description="Disordered" evidence="4">
    <location>
        <begin position="1244"/>
        <end position="1282"/>
    </location>
</feature>
<feature type="region of interest" description="Disordered" evidence="4">
    <location>
        <begin position="382"/>
        <end position="401"/>
    </location>
</feature>
<dbReference type="SUPFAM" id="SSF52540">
    <property type="entry name" value="P-loop containing nucleoside triphosphate hydrolases"/>
    <property type="match status" value="1"/>
</dbReference>
<comment type="caution">
    <text evidence="2">Lacks conserved residue(s) required for the propagation of feature annotation.</text>
</comment>
<gene>
    <name evidence="6" type="ORF">CYMTET_28844</name>
</gene>
<dbReference type="GO" id="GO:0005524">
    <property type="term" value="F:ATP binding"/>
    <property type="evidence" value="ECO:0007669"/>
    <property type="project" value="InterPro"/>
</dbReference>
<feature type="compositionally biased region" description="Basic and acidic residues" evidence="4">
    <location>
        <begin position="616"/>
        <end position="639"/>
    </location>
</feature>
<evidence type="ECO:0000313" key="7">
    <source>
        <dbReference type="Proteomes" id="UP001190700"/>
    </source>
</evidence>
<dbReference type="InterPro" id="IPR036961">
    <property type="entry name" value="Kinesin_motor_dom_sf"/>
</dbReference>
<feature type="coiled-coil region" evidence="3">
    <location>
        <begin position="1131"/>
        <end position="1158"/>
    </location>
</feature>
<feature type="compositionally biased region" description="Polar residues" evidence="4">
    <location>
        <begin position="65"/>
        <end position="76"/>
    </location>
</feature>
<dbReference type="SMART" id="SM00129">
    <property type="entry name" value="KISc"/>
    <property type="match status" value="1"/>
</dbReference>
<feature type="domain" description="Kinesin motor" evidence="5">
    <location>
        <begin position="1"/>
        <end position="257"/>
    </location>
</feature>
<accession>A0AAE0KVS1</accession>
<feature type="compositionally biased region" description="Basic and acidic residues" evidence="4">
    <location>
        <begin position="1582"/>
        <end position="1598"/>
    </location>
</feature>
<dbReference type="GO" id="GO:0051231">
    <property type="term" value="P:spindle elongation"/>
    <property type="evidence" value="ECO:0007669"/>
    <property type="project" value="TreeGrafter"/>
</dbReference>
<dbReference type="PANTHER" id="PTHR47969">
    <property type="entry name" value="CHROMOSOME-ASSOCIATED KINESIN KIF4A-RELATED"/>
    <property type="match status" value="1"/>
</dbReference>
<reference evidence="6 7" key="1">
    <citation type="journal article" date="2015" name="Genome Biol. Evol.">
        <title>Comparative Genomics of a Bacterivorous Green Alga Reveals Evolutionary Causalities and Consequences of Phago-Mixotrophic Mode of Nutrition.</title>
        <authorList>
            <person name="Burns J.A."/>
            <person name="Paasch A."/>
            <person name="Narechania A."/>
            <person name="Kim E."/>
        </authorList>
    </citation>
    <scope>NUCLEOTIDE SEQUENCE [LARGE SCALE GENOMIC DNA]</scope>
    <source>
        <strain evidence="6 7">PLY_AMNH</strain>
    </source>
</reference>
<dbReference type="PANTHER" id="PTHR47969:SF29">
    <property type="entry name" value="KINESIN-LIKE PROTEIN"/>
    <property type="match status" value="1"/>
</dbReference>
<evidence type="ECO:0000259" key="5">
    <source>
        <dbReference type="PROSITE" id="PS50067"/>
    </source>
</evidence>
<dbReference type="PRINTS" id="PR00380">
    <property type="entry name" value="KINESINHEAVY"/>
</dbReference>
<feature type="compositionally biased region" description="Polar residues" evidence="4">
    <location>
        <begin position="296"/>
        <end position="306"/>
    </location>
</feature>
<feature type="region of interest" description="Disordered" evidence="4">
    <location>
        <begin position="1676"/>
        <end position="1764"/>
    </location>
</feature>
<keyword evidence="7" id="KW-1185">Reference proteome</keyword>
<feature type="region of interest" description="Disordered" evidence="4">
    <location>
        <begin position="1582"/>
        <end position="1656"/>
    </location>
</feature>
<keyword evidence="1" id="KW-0505">Motor protein</keyword>
<evidence type="ECO:0000256" key="2">
    <source>
        <dbReference type="PROSITE-ProRule" id="PRU00283"/>
    </source>
</evidence>
<feature type="region of interest" description="Disordered" evidence="4">
    <location>
        <begin position="52"/>
        <end position="76"/>
    </location>
</feature>
<dbReference type="InterPro" id="IPR027640">
    <property type="entry name" value="Kinesin-like_fam"/>
</dbReference>
<feature type="coiled-coil region" evidence="3">
    <location>
        <begin position="1500"/>
        <end position="1562"/>
    </location>
</feature>
<sequence length="1984" mass="216481">MLSQQVPTRGSDGTQSEMPEAGGRPAVPAAGHGATDSMVIDLLSPGASMVSLRDHSGAATGGTGAEQSSTAPPLTQVELTSPEDVYELLRRARVVHTLSAHAGHAQEPSCHRQHTTLTLYLYELVPNNLPQWMGGGVEGSARVTKLTFAELVGPERLKSGPGESSPAAVVAGGAREHWLALNALSTVLLALKATGSHAGLPSRAPHVPWRDSKLTRVLKDGLGESATIFLLATVAPGPESATDTLATLKFARRIRGGARAGVRMPPVWLSPPRGSERSGHGTVRGGGRGASGHLSTPMQLDLNTEPGNRRERPHAMFTWDGGRDWGGPPPWDSTQKPKAIQWETGWSPPSRIEWDHHGAETTDSEAAEAEGAPMQLGWHASATRPRSAGTGHGASAEDLEGSRAAGFTRTPSQVGGGVQGPPLASAGHFEGRQESRLLDGQYGGFTTRGNPLYGGGPHQPPEKAGVEDAYNHEQHAQPVTSSHPARVKQGTNHLHSDMAAYGELLAFVRRNGGRRLEELLEGLLEDVGANRTQLLTLRAEGERLRAQLSSTIQASAVAENDAQCLQEEIVSLRNAMVKEHDAASEVIQQHQLDMAKAGELQEEMSRHLIDVEQKLESEQKMAKEAQESEKRKEQQRAKLEAQQAELRQELDDALREKGAMALRLDREGRAREQLEESLAQEMDLAKRVAEADRVEVKLAKDARLAAEQQAEALRAQLLGARGEVEAHTAAEEASSRQLAAQRVATEHMEQKWRLTAERVESVSAECEAARLELQASAAELAECRQSSAGDQAKLHEELSLARQTIGEGQRHIHDLEEALAAEKERTGRALQTAAEHQQAAAKLLVRADRAEAEVADAHRRHQEELRGARGELQEEVRAVRGELQEEARGLRAELSECKRREDARCNELEEERELVMKTKERLKAMAAAAQKAQQEAVEAEEGRKQAWREAEGSAEQAEQLTGLLAEARSAAEELRDEGEAMRKELLEARLSKEAMADEKDNFAAAMRQLENNCLRANASMQNALTESASLREMLQEAKAQSTEFKRERDAAQQAVAAARGGQEDAVRAAERRTEEARAECVTRVKEVQASAAAQIESSQARMEEVRQDTAARIKVVQDESQREQQVLEEALDAAKAGSNDLRAEIERVKNAVHSKEQALRRIWVEVGSIPSVAPNLGSPPSTGALIAVDNRSGRTVDEVLLGDAVMSLVTEVMRSRSELKRWDTDTKQHERQITTLKEEVKELSERLGTAQGVSTSHEEKGKSEGMRREAEEARRERAEAEAAELRTELARTHAELKRVRAEEVAPLRLEMETLSRSASERGADTQQLQNDLSALLMDRDKWREQAMASEQKMRERVAQGEEMMEEAAVLRREARELRTKLEEGEHAHSCLEAELQRVRNTANAAEELTAEQRELRQRAETAQTAAREELDHLQTKLMEAQMAEDKARAEAQIGERALKMLHEEAAEGEARHSEELVSKDRAYQQLQERASGLASSLSEGQELRDQLKKAAAERQSLVTELQLAETTGRNAATELESVSRSMGALQEELRNYEGQAAALRLERGSLQAMLDLAKEDVMHLQHEKEMRSERTRLDDVAARGRARARGGRSSEHTAAVTPAPTDPRERSPPRSRATFHTRLRTEESTRMPWETPSSTPHLYAEHSLDALKKNVELDLKAPPTQSAASTRAFGEGGWEDEHSTRGEKRPGHSGTPDWLYGGATGSRSSAGGTSQRTAGRSLPVRVPGSHHEDSSAVRSPSNLSGDERNQLSDLLHNRLEEDVSPSAQKSSMLPGIKDDVGADDLGRSGVAVVRVGLWYGSGERSEEAFTTAVARYQAASGGLTDTEVPDCEIESGQEDSDCKDVPYHHLHVAVPAAHLHVPQELAVNCQVPQRPKTTAYYMASICPPATEELPGGLELLPVSHQPTPAQPGAPPPRRLLAVLLGRAGLAGALLASAGFIPWRCCLYFAFAMLAGAAAADHPAIAYLL</sequence>
<feature type="compositionally biased region" description="Low complexity" evidence="4">
    <location>
        <begin position="1721"/>
        <end position="1730"/>
    </location>
</feature>
<dbReference type="GO" id="GO:0008017">
    <property type="term" value="F:microtubule binding"/>
    <property type="evidence" value="ECO:0007669"/>
    <property type="project" value="InterPro"/>
</dbReference>
<comment type="similarity">
    <text evidence="2">Belongs to the TRAFAC class myosin-kinesin ATPase superfamily. Kinesin family.</text>
</comment>
<evidence type="ECO:0000256" key="4">
    <source>
        <dbReference type="SAM" id="MobiDB-lite"/>
    </source>
</evidence>
<dbReference type="Proteomes" id="UP001190700">
    <property type="component" value="Unassembled WGS sequence"/>
</dbReference>
<dbReference type="GO" id="GO:0007052">
    <property type="term" value="P:mitotic spindle organization"/>
    <property type="evidence" value="ECO:0007669"/>
    <property type="project" value="TreeGrafter"/>
</dbReference>
<dbReference type="Gene3D" id="3.40.850.10">
    <property type="entry name" value="Kinesin motor domain"/>
    <property type="match status" value="1"/>
</dbReference>
<dbReference type="GO" id="GO:0005875">
    <property type="term" value="C:microtubule associated complex"/>
    <property type="evidence" value="ECO:0007669"/>
    <property type="project" value="TreeGrafter"/>
</dbReference>
<comment type="caution">
    <text evidence="6">The sequence shown here is derived from an EMBL/GenBank/DDBJ whole genome shotgun (WGS) entry which is preliminary data.</text>
</comment>
<proteinExistence type="inferred from homology"/>
<evidence type="ECO:0000256" key="3">
    <source>
        <dbReference type="SAM" id="Coils"/>
    </source>
</evidence>
<feature type="compositionally biased region" description="Basic and acidic residues" evidence="4">
    <location>
        <begin position="1256"/>
        <end position="1282"/>
    </location>
</feature>
<dbReference type="InterPro" id="IPR001752">
    <property type="entry name" value="Kinesin_motor_dom"/>
</dbReference>
<feature type="compositionally biased region" description="Basic and acidic residues" evidence="4">
    <location>
        <begin position="1695"/>
        <end position="1706"/>
    </location>
</feature>
<organism evidence="6 7">
    <name type="scientific">Cymbomonas tetramitiformis</name>
    <dbReference type="NCBI Taxonomy" id="36881"/>
    <lineage>
        <taxon>Eukaryota</taxon>
        <taxon>Viridiplantae</taxon>
        <taxon>Chlorophyta</taxon>
        <taxon>Pyramimonadophyceae</taxon>
        <taxon>Pyramimonadales</taxon>
        <taxon>Pyramimonadaceae</taxon>
        <taxon>Cymbomonas</taxon>
    </lineage>
</organism>
<feature type="region of interest" description="Disordered" evidence="4">
    <location>
        <begin position="616"/>
        <end position="643"/>
    </location>
</feature>
<name>A0AAE0KVS1_9CHLO</name>
<evidence type="ECO:0000256" key="1">
    <source>
        <dbReference type="ARBA" id="ARBA00023175"/>
    </source>
</evidence>
<keyword evidence="3" id="KW-0175">Coiled coil</keyword>
<dbReference type="InterPro" id="IPR027417">
    <property type="entry name" value="P-loop_NTPase"/>
</dbReference>
<feature type="region of interest" description="Disordered" evidence="4">
    <location>
        <begin position="1"/>
        <end position="32"/>
    </location>
</feature>
<evidence type="ECO:0000313" key="6">
    <source>
        <dbReference type="EMBL" id="KAK3262294.1"/>
    </source>
</evidence>
<protein>
    <recommendedName>
        <fullName evidence="5">Kinesin motor domain-containing protein</fullName>
    </recommendedName>
</protein>
<dbReference type="GO" id="GO:0007018">
    <property type="term" value="P:microtubule-based movement"/>
    <property type="evidence" value="ECO:0007669"/>
    <property type="project" value="InterPro"/>
</dbReference>
<dbReference type="Pfam" id="PF00225">
    <property type="entry name" value="Kinesin"/>
    <property type="match status" value="1"/>
</dbReference>
<dbReference type="PROSITE" id="PS50067">
    <property type="entry name" value="KINESIN_MOTOR_2"/>
    <property type="match status" value="1"/>
</dbReference>
<feature type="coiled-coil region" evidence="3">
    <location>
        <begin position="833"/>
        <end position="1054"/>
    </location>
</feature>
<dbReference type="GO" id="GO:0003777">
    <property type="term" value="F:microtubule motor activity"/>
    <property type="evidence" value="ECO:0007669"/>
    <property type="project" value="InterPro"/>
</dbReference>
<feature type="compositionally biased region" description="Polar residues" evidence="4">
    <location>
        <begin position="1"/>
        <end position="17"/>
    </location>
</feature>
<feature type="region of interest" description="Disordered" evidence="4">
    <location>
        <begin position="263"/>
        <end position="370"/>
    </location>
</feature>
<feature type="region of interest" description="Disordered" evidence="4">
    <location>
        <begin position="1778"/>
        <end position="1797"/>
    </location>
</feature>